<feature type="domain" description="FecR protein" evidence="2">
    <location>
        <begin position="128"/>
        <end position="223"/>
    </location>
</feature>
<evidence type="ECO:0000259" key="3">
    <source>
        <dbReference type="Pfam" id="PF16344"/>
    </source>
</evidence>
<keyword evidence="1" id="KW-1133">Transmembrane helix</keyword>
<protein>
    <submittedName>
        <fullName evidence="4">FecR domain-containing protein</fullName>
    </submittedName>
</protein>
<feature type="domain" description="Protein FecR C-terminal" evidence="3">
    <location>
        <begin position="264"/>
        <end position="332"/>
    </location>
</feature>
<dbReference type="PANTHER" id="PTHR30273:SF2">
    <property type="entry name" value="PROTEIN FECR"/>
    <property type="match status" value="1"/>
</dbReference>
<dbReference type="RefSeq" id="WP_217794648.1">
    <property type="nucleotide sequence ID" value="NZ_JAHSPG010000018.1"/>
</dbReference>
<reference evidence="4" key="1">
    <citation type="submission" date="2021-06" db="EMBL/GenBank/DDBJ databases">
        <authorList>
            <person name="Huq M.A."/>
        </authorList>
    </citation>
    <scope>NUCLEOTIDE SEQUENCE</scope>
    <source>
        <strain evidence="4">MAH-26</strain>
    </source>
</reference>
<gene>
    <name evidence="4" type="ORF">KTO63_24525</name>
</gene>
<keyword evidence="1" id="KW-0472">Membrane</keyword>
<sequence length="336" mass="37628">MNYSSWSIQDFLADESFVSFCFANDPEAVTRWENVQQQQPSLIPLIQKAKNACLQLSALPTAEEKQHDLEKLRERIQQLKSSAIVISLNQHRSYKRAWIAAAAMIVVIAGAFLFSKNYTATNPRYAQVYTTGFDERKDITLPDGSTVTLNAFSRLKVAEGFNITNRDLLLDGEAYFEVAQHAGNPFTVKTSKTSTTALGTAFKVRNYNADKKATVMLSSGKVKVGIAHSGTEEILNPGEEMIVGEIAAKKKFDITCLDNWKTRKLVFREADEKEIISKLNSMFGVEVMIDSQHAKPILFTGQFNGRNLTEVLDAIGFTNTFKYRVSNDTIHISFDK</sequence>
<dbReference type="Pfam" id="PF04773">
    <property type="entry name" value="FecR"/>
    <property type="match status" value="1"/>
</dbReference>
<evidence type="ECO:0000313" key="5">
    <source>
        <dbReference type="Proteomes" id="UP000812270"/>
    </source>
</evidence>
<name>A0A9E2SEY4_9BACT</name>
<keyword evidence="1" id="KW-0812">Transmembrane</keyword>
<feature type="transmembrane region" description="Helical" evidence="1">
    <location>
        <begin position="97"/>
        <end position="114"/>
    </location>
</feature>
<keyword evidence="5" id="KW-1185">Reference proteome</keyword>
<dbReference type="GO" id="GO:0016989">
    <property type="term" value="F:sigma factor antagonist activity"/>
    <property type="evidence" value="ECO:0007669"/>
    <property type="project" value="TreeGrafter"/>
</dbReference>
<dbReference type="AlphaFoldDB" id="A0A9E2SEY4"/>
<dbReference type="Proteomes" id="UP000812270">
    <property type="component" value="Unassembled WGS sequence"/>
</dbReference>
<comment type="caution">
    <text evidence="4">The sequence shown here is derived from an EMBL/GenBank/DDBJ whole genome shotgun (WGS) entry which is preliminary data.</text>
</comment>
<dbReference type="Pfam" id="PF16344">
    <property type="entry name" value="FecR_C"/>
    <property type="match status" value="1"/>
</dbReference>
<dbReference type="PANTHER" id="PTHR30273">
    <property type="entry name" value="PERIPLASMIC SIGNAL SENSOR AND SIGMA FACTOR ACTIVATOR FECR-RELATED"/>
    <property type="match status" value="1"/>
</dbReference>
<dbReference type="EMBL" id="JAHSPG010000018">
    <property type="protein sequence ID" value="MBV4360352.1"/>
    <property type="molecule type" value="Genomic_DNA"/>
</dbReference>
<evidence type="ECO:0000313" key="4">
    <source>
        <dbReference type="EMBL" id="MBV4360352.1"/>
    </source>
</evidence>
<accession>A0A9E2SEY4</accession>
<dbReference type="InterPro" id="IPR032508">
    <property type="entry name" value="FecR_C"/>
</dbReference>
<proteinExistence type="predicted"/>
<evidence type="ECO:0000259" key="2">
    <source>
        <dbReference type="Pfam" id="PF04773"/>
    </source>
</evidence>
<organism evidence="4 5">
    <name type="scientific">Pinibacter aurantiacus</name>
    <dbReference type="NCBI Taxonomy" id="2851599"/>
    <lineage>
        <taxon>Bacteria</taxon>
        <taxon>Pseudomonadati</taxon>
        <taxon>Bacteroidota</taxon>
        <taxon>Chitinophagia</taxon>
        <taxon>Chitinophagales</taxon>
        <taxon>Chitinophagaceae</taxon>
        <taxon>Pinibacter</taxon>
    </lineage>
</organism>
<dbReference type="PIRSF" id="PIRSF018266">
    <property type="entry name" value="FecR"/>
    <property type="match status" value="1"/>
</dbReference>
<dbReference type="InterPro" id="IPR006860">
    <property type="entry name" value="FecR"/>
</dbReference>
<evidence type="ECO:0000256" key="1">
    <source>
        <dbReference type="SAM" id="Phobius"/>
    </source>
</evidence>
<dbReference type="InterPro" id="IPR012373">
    <property type="entry name" value="Ferrdict_sens_TM"/>
</dbReference>